<dbReference type="InterPro" id="IPR001789">
    <property type="entry name" value="Sig_transdc_resp-reg_receiver"/>
</dbReference>
<keyword evidence="4 7" id="KW-0238">DNA-binding</keyword>
<evidence type="ECO:0000256" key="5">
    <source>
        <dbReference type="ARBA" id="ARBA00023163"/>
    </source>
</evidence>
<feature type="modified residue" description="4-aspartylphosphate" evidence="6">
    <location>
        <position position="64"/>
    </location>
</feature>
<dbReference type="PROSITE" id="PS50110">
    <property type="entry name" value="RESPONSE_REGULATORY"/>
    <property type="match status" value="1"/>
</dbReference>
<dbReference type="InterPro" id="IPR039420">
    <property type="entry name" value="WalR-like"/>
</dbReference>
<feature type="domain" description="Response regulatory" evidence="8">
    <location>
        <begin position="15"/>
        <end position="129"/>
    </location>
</feature>
<dbReference type="InterPro" id="IPR001867">
    <property type="entry name" value="OmpR/PhoB-type_DNA-bd"/>
</dbReference>
<evidence type="ECO:0000259" key="9">
    <source>
        <dbReference type="PROSITE" id="PS51755"/>
    </source>
</evidence>
<dbReference type="CDD" id="cd00383">
    <property type="entry name" value="trans_reg_C"/>
    <property type="match status" value="1"/>
</dbReference>
<keyword evidence="3" id="KW-0805">Transcription regulation</keyword>
<keyword evidence="5" id="KW-0804">Transcription</keyword>
<dbReference type="KEGG" id="aell:AELL_0312"/>
<dbReference type="Proteomes" id="UP000262582">
    <property type="component" value="Chromosome"/>
</dbReference>
<dbReference type="PROSITE" id="PS51755">
    <property type="entry name" value="OMPR_PHOB"/>
    <property type="match status" value="1"/>
</dbReference>
<dbReference type="SUPFAM" id="SSF46894">
    <property type="entry name" value="C-terminal effector domain of the bipartite response regulators"/>
    <property type="match status" value="1"/>
</dbReference>
<proteinExistence type="predicted"/>
<dbReference type="InterPro" id="IPR036388">
    <property type="entry name" value="WH-like_DNA-bd_sf"/>
</dbReference>
<reference evidence="10 12" key="2">
    <citation type="submission" date="2018-08" db="EMBL/GenBank/DDBJ databases">
        <title>Complete genome of the Arcobacter ellisii type strain LMG 26155.</title>
        <authorList>
            <person name="Miller W.G."/>
            <person name="Yee E."/>
            <person name="Bono J.L."/>
        </authorList>
    </citation>
    <scope>NUCLEOTIDE SEQUENCE [LARGE SCALE GENOMIC DNA]</scope>
    <source>
        <strain evidence="10 12">LMG 26155</strain>
    </source>
</reference>
<evidence type="ECO:0000256" key="7">
    <source>
        <dbReference type="PROSITE-ProRule" id="PRU01091"/>
    </source>
</evidence>
<organism evidence="11 13">
    <name type="scientific">Arcobacter ellisii</name>
    <dbReference type="NCBI Taxonomy" id="913109"/>
    <lineage>
        <taxon>Bacteria</taxon>
        <taxon>Pseudomonadati</taxon>
        <taxon>Campylobacterota</taxon>
        <taxon>Epsilonproteobacteria</taxon>
        <taxon>Campylobacterales</taxon>
        <taxon>Arcobacteraceae</taxon>
        <taxon>Arcobacter</taxon>
    </lineage>
</organism>
<dbReference type="OrthoDB" id="5349253at2"/>
<dbReference type="GO" id="GO:0032993">
    <property type="term" value="C:protein-DNA complex"/>
    <property type="evidence" value="ECO:0007669"/>
    <property type="project" value="TreeGrafter"/>
</dbReference>
<dbReference type="GO" id="GO:0005829">
    <property type="term" value="C:cytosol"/>
    <property type="evidence" value="ECO:0007669"/>
    <property type="project" value="TreeGrafter"/>
</dbReference>
<dbReference type="Gene3D" id="1.10.10.10">
    <property type="entry name" value="Winged helix-like DNA-binding domain superfamily/Winged helix DNA-binding domain"/>
    <property type="match status" value="1"/>
</dbReference>
<accession>A0A347U576</accession>
<dbReference type="Pfam" id="PF00072">
    <property type="entry name" value="Response_reg"/>
    <property type="match status" value="1"/>
</dbReference>
<keyword evidence="2" id="KW-0902">Two-component regulatory system</keyword>
<dbReference type="SMART" id="SM00448">
    <property type="entry name" value="REC"/>
    <property type="match status" value="1"/>
</dbReference>
<dbReference type="SUPFAM" id="SSF52172">
    <property type="entry name" value="CheY-like"/>
    <property type="match status" value="1"/>
</dbReference>
<dbReference type="GO" id="GO:0000156">
    <property type="term" value="F:phosphorelay response regulator activity"/>
    <property type="evidence" value="ECO:0007669"/>
    <property type="project" value="TreeGrafter"/>
</dbReference>
<dbReference type="PANTHER" id="PTHR48111">
    <property type="entry name" value="REGULATOR OF RPOS"/>
    <property type="match status" value="1"/>
</dbReference>
<evidence type="ECO:0000313" key="12">
    <source>
        <dbReference type="Proteomes" id="UP000262582"/>
    </source>
</evidence>
<sequence>MTINSHHNKILKNLNILYIEDEASIKENVKKTLELFCDNVYDEECIENAKKTLEKNRIDIIISDINLPDISGIDFIKQLRMIDKTIPVIILSAYTDKNYLLEATKLKLVDYLTKPIDFKSLNSALNKCVDEILDNSRYIISFKNNIQYNVLHKKLIDSSNDKEIALTSKELTLLELLIKNSNRVLSTDELKTSIWEDEFEATDSALKNLLNKLRKKIGKESIINISSVGYRLDY</sequence>
<dbReference type="AlphaFoldDB" id="A0A347U576"/>
<evidence type="ECO:0000256" key="4">
    <source>
        <dbReference type="ARBA" id="ARBA00023125"/>
    </source>
</evidence>
<dbReference type="Proteomes" id="UP000290588">
    <property type="component" value="Unassembled WGS sequence"/>
</dbReference>
<feature type="domain" description="OmpR/PhoB-type" evidence="9">
    <location>
        <begin position="137"/>
        <end position="234"/>
    </location>
</feature>
<keyword evidence="12" id="KW-1185">Reference proteome</keyword>
<dbReference type="GO" id="GO:0006355">
    <property type="term" value="P:regulation of DNA-templated transcription"/>
    <property type="evidence" value="ECO:0007669"/>
    <property type="project" value="InterPro"/>
</dbReference>
<name>A0A347U576_9BACT</name>
<dbReference type="RefSeq" id="WP_118916252.1">
    <property type="nucleotide sequence ID" value="NZ_CP032097.1"/>
</dbReference>
<evidence type="ECO:0000313" key="10">
    <source>
        <dbReference type="EMBL" id="AXX94004.1"/>
    </source>
</evidence>
<reference evidence="11 13" key="1">
    <citation type="submission" date="2017-09" db="EMBL/GenBank/DDBJ databases">
        <title>Genomics of the genus Arcobacter.</title>
        <authorList>
            <person name="Perez-Cataluna A."/>
            <person name="Figueras M.J."/>
            <person name="Salas-Masso N."/>
        </authorList>
    </citation>
    <scope>NUCLEOTIDE SEQUENCE [LARGE SCALE GENOMIC DNA]</scope>
    <source>
        <strain evidence="11 13">CECT 7837</strain>
    </source>
</reference>
<feature type="DNA-binding region" description="OmpR/PhoB-type" evidence="7">
    <location>
        <begin position="137"/>
        <end position="234"/>
    </location>
</feature>
<dbReference type="GO" id="GO:0000976">
    <property type="term" value="F:transcription cis-regulatory region binding"/>
    <property type="evidence" value="ECO:0007669"/>
    <property type="project" value="TreeGrafter"/>
</dbReference>
<evidence type="ECO:0000259" key="8">
    <source>
        <dbReference type="PROSITE" id="PS50110"/>
    </source>
</evidence>
<dbReference type="EMBL" id="CP032097">
    <property type="protein sequence ID" value="AXX94004.1"/>
    <property type="molecule type" value="Genomic_DNA"/>
</dbReference>
<gene>
    <name evidence="10" type="ORF">AELL_0312</name>
    <name evidence="11" type="ORF">CP962_01835</name>
</gene>
<evidence type="ECO:0000256" key="6">
    <source>
        <dbReference type="PROSITE-ProRule" id="PRU00169"/>
    </source>
</evidence>
<evidence type="ECO:0000313" key="13">
    <source>
        <dbReference type="Proteomes" id="UP000290588"/>
    </source>
</evidence>
<keyword evidence="1 6" id="KW-0597">Phosphoprotein</keyword>
<dbReference type="Pfam" id="PF00486">
    <property type="entry name" value="Trans_reg_C"/>
    <property type="match status" value="1"/>
</dbReference>
<evidence type="ECO:0000256" key="2">
    <source>
        <dbReference type="ARBA" id="ARBA00023012"/>
    </source>
</evidence>
<dbReference type="PANTHER" id="PTHR48111:SF1">
    <property type="entry name" value="TWO-COMPONENT RESPONSE REGULATOR ORR33"/>
    <property type="match status" value="1"/>
</dbReference>
<protein>
    <submittedName>
        <fullName evidence="11">Transcriptional regulator</fullName>
    </submittedName>
    <submittedName>
        <fullName evidence="10">Two-component system response regulator</fullName>
    </submittedName>
</protein>
<dbReference type="EMBL" id="NXIG01000002">
    <property type="protein sequence ID" value="RXI32366.1"/>
    <property type="molecule type" value="Genomic_DNA"/>
</dbReference>
<evidence type="ECO:0000256" key="1">
    <source>
        <dbReference type="ARBA" id="ARBA00022553"/>
    </source>
</evidence>
<dbReference type="SMART" id="SM00862">
    <property type="entry name" value="Trans_reg_C"/>
    <property type="match status" value="1"/>
</dbReference>
<dbReference type="Gene3D" id="3.40.50.2300">
    <property type="match status" value="1"/>
</dbReference>
<dbReference type="InterPro" id="IPR016032">
    <property type="entry name" value="Sig_transdc_resp-reg_C-effctor"/>
</dbReference>
<evidence type="ECO:0000313" key="11">
    <source>
        <dbReference type="EMBL" id="RXI32366.1"/>
    </source>
</evidence>
<dbReference type="InterPro" id="IPR011006">
    <property type="entry name" value="CheY-like_superfamily"/>
</dbReference>
<evidence type="ECO:0000256" key="3">
    <source>
        <dbReference type="ARBA" id="ARBA00023015"/>
    </source>
</evidence>